<evidence type="ECO:0000313" key="2">
    <source>
        <dbReference type="EMBL" id="CBL25571.1"/>
    </source>
</evidence>
<keyword evidence="1" id="KW-1133">Transmembrane helix</keyword>
<evidence type="ECO:0000313" key="3">
    <source>
        <dbReference type="Proteomes" id="UP000008956"/>
    </source>
</evidence>
<reference evidence="2 3" key="1">
    <citation type="submission" date="2010-03" db="EMBL/GenBank/DDBJ databases">
        <title>The genome sequence of Ruminococcus torques L2-14.</title>
        <authorList>
            <consortium name="metaHIT consortium -- http://www.metahit.eu/"/>
            <person name="Pajon A."/>
            <person name="Turner K."/>
            <person name="Parkhill J."/>
            <person name="Duncan S."/>
            <person name="Flint H."/>
        </authorList>
    </citation>
    <scope>NUCLEOTIDE SEQUENCE [LARGE SCALE GENOMIC DNA]</scope>
    <source>
        <strain evidence="2 3">L2-14</strain>
    </source>
</reference>
<name>D4M2V9_9FIRM</name>
<protein>
    <submittedName>
        <fullName evidence="2">Uncharacterized protein</fullName>
    </submittedName>
</protein>
<dbReference type="EMBL" id="FP929055">
    <property type="protein sequence ID" value="CBL25571.1"/>
    <property type="molecule type" value="Genomic_DNA"/>
</dbReference>
<proteinExistence type="predicted"/>
<dbReference type="Proteomes" id="UP000008956">
    <property type="component" value="Chromosome"/>
</dbReference>
<keyword evidence="1" id="KW-0812">Transmembrane</keyword>
<dbReference type="AlphaFoldDB" id="D4M2V9"/>
<dbReference type="KEGG" id="rto:RTO_08690"/>
<accession>D4M2V9</accession>
<dbReference type="HOGENOM" id="CLU_1650887_0_0_9"/>
<gene>
    <name evidence="2" type="ORF">RTO_08690</name>
</gene>
<feature type="transmembrane region" description="Helical" evidence="1">
    <location>
        <begin position="57"/>
        <end position="77"/>
    </location>
</feature>
<sequence>MFFLFIALEALGVFFLIQKRYSHVLEKGNNTFSAEGEVYAGQISLKSSYALSSGPRLAIAIIFILFGILIMGMIISLKRTKVTLYNEFIEFSDCTNKILFGLASSKYMKDIRVPYSSIISVKENSAQCQIYISLVEGKQYRVVCKDAKQVSEMLETKCGK</sequence>
<dbReference type="PATRIC" id="fig|657313.3.peg.544"/>
<evidence type="ECO:0000256" key="1">
    <source>
        <dbReference type="SAM" id="Phobius"/>
    </source>
</evidence>
<keyword evidence="1" id="KW-0472">Membrane</keyword>
<organism evidence="2 3">
    <name type="scientific">[Ruminococcus] torques L2-14</name>
    <dbReference type="NCBI Taxonomy" id="657313"/>
    <lineage>
        <taxon>Bacteria</taxon>
        <taxon>Bacillati</taxon>
        <taxon>Bacillota</taxon>
        <taxon>Clostridia</taxon>
        <taxon>Lachnospirales</taxon>
        <taxon>Lachnospiraceae</taxon>
        <taxon>Mediterraneibacter</taxon>
    </lineage>
</organism>
<reference evidence="2 3" key="2">
    <citation type="submission" date="2010-03" db="EMBL/GenBank/DDBJ databases">
        <authorList>
            <person name="Pajon A."/>
        </authorList>
    </citation>
    <scope>NUCLEOTIDE SEQUENCE [LARGE SCALE GENOMIC DNA]</scope>
    <source>
        <strain evidence="2 3">L2-14</strain>
    </source>
</reference>